<proteinExistence type="predicted"/>
<evidence type="ECO:0000313" key="3">
    <source>
        <dbReference type="Proteomes" id="UP000033140"/>
    </source>
</evidence>
<feature type="compositionally biased region" description="Basic and acidic residues" evidence="1">
    <location>
        <begin position="169"/>
        <end position="196"/>
    </location>
</feature>
<comment type="caution">
    <text evidence="2">The sequence shown here is derived from an EMBL/GenBank/DDBJ whole genome shotgun (WGS) entry which is preliminary data.</text>
</comment>
<reference evidence="2 3" key="1">
    <citation type="journal article" date="2011" name="J. Gen. Appl. Microbiol.">
        <title>Draft genome sequencing of the enigmatic yeast Saitoella complicata.</title>
        <authorList>
            <person name="Nishida H."/>
            <person name="Hamamoto M."/>
            <person name="Sugiyama J."/>
        </authorList>
    </citation>
    <scope>NUCLEOTIDE SEQUENCE [LARGE SCALE GENOMIC DNA]</scope>
    <source>
        <strain evidence="2 3">NRRL Y-17804</strain>
    </source>
</reference>
<name>A0A0E9NJX4_SAICN</name>
<reference evidence="2 3" key="3">
    <citation type="journal article" date="2015" name="Genome Announc.">
        <title>Draft Genome Sequence of the Archiascomycetous Yeast Saitoella complicata.</title>
        <authorList>
            <person name="Yamauchi K."/>
            <person name="Kondo S."/>
            <person name="Hamamoto M."/>
            <person name="Takahashi Y."/>
            <person name="Ogura Y."/>
            <person name="Hayashi T."/>
            <person name="Nishida H."/>
        </authorList>
    </citation>
    <scope>NUCLEOTIDE SEQUENCE [LARGE SCALE GENOMIC DNA]</scope>
    <source>
        <strain evidence="2 3">NRRL Y-17804</strain>
    </source>
</reference>
<evidence type="ECO:0000313" key="2">
    <source>
        <dbReference type="EMBL" id="GAO50144.1"/>
    </source>
</evidence>
<keyword evidence="3" id="KW-1185">Reference proteome</keyword>
<accession>A0A0E9NJX4</accession>
<sequence>MANACTSPLRQDWKSKGAAKLSMLDFIPHKKAWDKKLNLPPTRKLKEEAEALTRLVQGVPVSRAMVDEAPLPLRQQSWITEQEQEGTKVKDGEAKHFGEAGAKTEAFTFVAKFESGGGLESIDIDTNVTAEEKIFTKMEKLHNIEKKLALVKAPEYHAVTVLHKSPERKRKEEGAQDRTDRTEGKDDEEKVVEETETKLLVIGTKTKDTEA</sequence>
<evidence type="ECO:0000256" key="1">
    <source>
        <dbReference type="SAM" id="MobiDB-lite"/>
    </source>
</evidence>
<gene>
    <name evidence="2" type="ORF">G7K_4279-t1</name>
</gene>
<protein>
    <submittedName>
        <fullName evidence="2">Uncharacterized protein</fullName>
    </submittedName>
</protein>
<organism evidence="2 3">
    <name type="scientific">Saitoella complicata (strain BCRC 22490 / CBS 7301 / JCM 7358 / NBRC 10748 / NRRL Y-17804)</name>
    <dbReference type="NCBI Taxonomy" id="698492"/>
    <lineage>
        <taxon>Eukaryota</taxon>
        <taxon>Fungi</taxon>
        <taxon>Dikarya</taxon>
        <taxon>Ascomycota</taxon>
        <taxon>Taphrinomycotina</taxon>
        <taxon>Taphrinomycotina incertae sedis</taxon>
        <taxon>Saitoella</taxon>
    </lineage>
</organism>
<reference evidence="2 3" key="2">
    <citation type="journal article" date="2014" name="J. Gen. Appl. Microbiol.">
        <title>The early diverging ascomycetous budding yeast Saitoella complicata has three histone deacetylases belonging to the Clr6, Hos2, and Rpd3 lineages.</title>
        <authorList>
            <person name="Nishida H."/>
            <person name="Matsumoto T."/>
            <person name="Kondo S."/>
            <person name="Hamamoto M."/>
            <person name="Yoshikawa H."/>
        </authorList>
    </citation>
    <scope>NUCLEOTIDE SEQUENCE [LARGE SCALE GENOMIC DNA]</scope>
    <source>
        <strain evidence="2 3">NRRL Y-17804</strain>
    </source>
</reference>
<dbReference type="AlphaFoldDB" id="A0A0E9NJX4"/>
<dbReference type="Proteomes" id="UP000033140">
    <property type="component" value="Unassembled WGS sequence"/>
</dbReference>
<dbReference type="EMBL" id="BACD03000029">
    <property type="protein sequence ID" value="GAO50144.1"/>
    <property type="molecule type" value="Genomic_DNA"/>
</dbReference>
<feature type="region of interest" description="Disordered" evidence="1">
    <location>
        <begin position="162"/>
        <end position="196"/>
    </location>
</feature>